<dbReference type="NCBIfam" id="TIGR01646">
    <property type="entry name" value="vgr_GE"/>
    <property type="match status" value="1"/>
</dbReference>
<sequence>MTAPSPAQLAGALVSWTISADGKPLDSSYQVVSIDVWTDVNKLPKARLVISDGDPAAQTFPISETAALIPGAALEISLGYDQSVTQVFSGIVYRQGLEIAQNGSSRLVVEATDKAMAMTLARRNAVFETMTDSQLIQKLIGQSGLTARVASTSTVQPVIVQYYCSDWDLMLIRAQLNGMVVTAAGGTVTVAVPDTSKAPVLTLAYGQSILDFRAEMDASTQYTAAAIKSYAWDPATQQLTASGQASTGVTTPGNLSSDQLAKVFDITQYTQQSAGTLPQADLTDWSSAELLKARLSKIRGSVRFQGSALVTPGAMVTLAGLGDRFNGNGYVSGLHHRVADGLWLTSIELGLSPLWFAATTPQVAAPGAAGQLPPVANLQTALVLKTSDDPDGEFRVQVQLPLLQAGSQGVWARLGSFYASNGIGAEFYPEVGDEVVVAFMNGDPRFPVIVGSLYSKKNPPPVTPDAKNNQKTIVTRSKLRIDFFEEDKAIAIATPGGHSIRLDDKAKTITIKDLNGNTMTMAPGGITASSAADMTLEAKGNIAINAQGNLTLKANANVSVAGLQIDAKADTTFAAQGSAEAKLTSAAMVQIQGGLVKIN</sequence>
<dbReference type="OrthoDB" id="9762420at2"/>
<evidence type="ECO:0000313" key="2">
    <source>
        <dbReference type="EMBL" id="KAA0592743.1"/>
    </source>
</evidence>
<dbReference type="RefSeq" id="WP_149234110.1">
    <property type="nucleotide sequence ID" value="NZ_JALJXJ010000017.1"/>
</dbReference>
<dbReference type="AlphaFoldDB" id="A0A5A9GE78"/>
<dbReference type="Proteomes" id="UP000324927">
    <property type="component" value="Unassembled WGS sequence"/>
</dbReference>
<proteinExistence type="predicted"/>
<gene>
    <name evidence="2" type="primary">vgrG</name>
    <name evidence="2" type="ORF">FZ942_26720</name>
</gene>
<evidence type="ECO:0000259" key="1">
    <source>
        <dbReference type="Pfam" id="PF04717"/>
    </source>
</evidence>
<dbReference type="SUPFAM" id="SSF69349">
    <property type="entry name" value="Phage fibre proteins"/>
    <property type="match status" value="1"/>
</dbReference>
<evidence type="ECO:0000313" key="3">
    <source>
        <dbReference type="Proteomes" id="UP000324927"/>
    </source>
</evidence>
<protein>
    <submittedName>
        <fullName evidence="2">Type VI secretion system tip protein VgrG</fullName>
    </submittedName>
</protein>
<name>A0A5A9GE78_AZOLI</name>
<dbReference type="Gene3D" id="2.40.50.230">
    <property type="entry name" value="Gp5 N-terminal domain"/>
    <property type="match status" value="1"/>
</dbReference>
<accession>A0A5A9GE78</accession>
<dbReference type="InterPro" id="IPR006533">
    <property type="entry name" value="T6SS_Vgr_RhsGE"/>
</dbReference>
<keyword evidence="3" id="KW-1185">Reference proteome</keyword>
<feature type="domain" description="Gp5/Type VI secretion system Vgr protein OB-fold" evidence="1">
    <location>
        <begin position="380"/>
        <end position="454"/>
    </location>
</feature>
<dbReference type="SUPFAM" id="SSF69255">
    <property type="entry name" value="gp5 N-terminal domain-like"/>
    <property type="match status" value="1"/>
</dbReference>
<dbReference type="Pfam" id="PF05954">
    <property type="entry name" value="Phage_GPD"/>
    <property type="match status" value="1"/>
</dbReference>
<dbReference type="InterPro" id="IPR037026">
    <property type="entry name" value="Vgr_OB-fold_dom_sf"/>
</dbReference>
<dbReference type="Pfam" id="PF04717">
    <property type="entry name" value="Phage_base_V"/>
    <property type="match status" value="1"/>
</dbReference>
<dbReference type="InterPro" id="IPR006531">
    <property type="entry name" value="Gp5/Vgr_OB"/>
</dbReference>
<dbReference type="EMBL" id="VTTN01000014">
    <property type="protein sequence ID" value="KAA0592743.1"/>
    <property type="molecule type" value="Genomic_DNA"/>
</dbReference>
<organism evidence="2 3">
    <name type="scientific">Azospirillum lipoferum</name>
    <dbReference type="NCBI Taxonomy" id="193"/>
    <lineage>
        <taxon>Bacteria</taxon>
        <taxon>Pseudomonadati</taxon>
        <taxon>Pseudomonadota</taxon>
        <taxon>Alphaproteobacteria</taxon>
        <taxon>Rhodospirillales</taxon>
        <taxon>Azospirillaceae</taxon>
        <taxon>Azospirillum</taxon>
    </lineage>
</organism>
<reference evidence="2 3" key="1">
    <citation type="submission" date="2019-08" db="EMBL/GenBank/DDBJ databases">
        <authorList>
            <person name="Grouzdev D."/>
            <person name="Tikhonova E."/>
            <person name="Kravchenko I."/>
        </authorList>
    </citation>
    <scope>NUCLEOTIDE SEQUENCE [LARGE SCALE GENOMIC DNA]</scope>
    <source>
        <strain evidence="2 3">59b</strain>
    </source>
</reference>
<dbReference type="SUPFAM" id="SSF69279">
    <property type="entry name" value="Phage tail proteins"/>
    <property type="match status" value="1"/>
</dbReference>
<comment type="caution">
    <text evidence="2">The sequence shown here is derived from an EMBL/GenBank/DDBJ whole genome shotgun (WGS) entry which is preliminary data.</text>
</comment>